<gene>
    <name evidence="2" type="ORF">FA02_0251</name>
</gene>
<dbReference type="AlphaFoldDB" id="A0A0D5A1V4"/>
<protein>
    <recommendedName>
        <fullName evidence="3">Protein family PM-16</fullName>
    </recommendedName>
</protein>
<dbReference type="EMBL" id="KJ947870">
    <property type="protein sequence ID" value="AJW30517.1"/>
    <property type="molecule type" value="Genomic_DNA"/>
</dbReference>
<evidence type="ECO:0008006" key="3">
    <source>
        <dbReference type="Google" id="ProtNLM"/>
    </source>
</evidence>
<organism evidence="2">
    <name type="scientific">Prochlorococcus marinus str. P0902-H212</name>
    <dbReference type="NCBI Taxonomy" id="1620696"/>
    <lineage>
        <taxon>Bacteria</taxon>
        <taxon>Bacillati</taxon>
        <taxon>Cyanobacteriota</taxon>
        <taxon>Cyanophyceae</taxon>
        <taxon>Synechococcales</taxon>
        <taxon>Prochlorococcaceae</taxon>
        <taxon>Prochlorococcus</taxon>
    </lineage>
</organism>
<keyword evidence="1" id="KW-1133">Transmembrane helix</keyword>
<keyword evidence="1" id="KW-0472">Membrane</keyword>
<reference evidence="2" key="1">
    <citation type="submission" date="2014-06" db="EMBL/GenBank/DDBJ databases">
        <authorList>
            <person name="Berube P.M."/>
        </authorList>
    </citation>
    <scope>NUCLEOTIDE SEQUENCE</scope>
    <source>
        <strain evidence="2">P0902-H212</strain>
    </source>
</reference>
<evidence type="ECO:0000313" key="2">
    <source>
        <dbReference type="EMBL" id="AJW30517.1"/>
    </source>
</evidence>
<proteinExistence type="predicted"/>
<keyword evidence="1" id="KW-0812">Transmembrane</keyword>
<feature type="transmembrane region" description="Helical" evidence="1">
    <location>
        <begin position="20"/>
        <end position="40"/>
    </location>
</feature>
<accession>A0A0D5A1V4</accession>
<sequence>MKLIEKHKQLIAWYKKKLGLSEYGLLWLVFFKGVFVALVIERLIAH</sequence>
<name>A0A0D5A1V4_PROMR</name>
<evidence type="ECO:0000256" key="1">
    <source>
        <dbReference type="SAM" id="Phobius"/>
    </source>
</evidence>